<evidence type="ECO:0000256" key="1">
    <source>
        <dbReference type="ARBA" id="ARBA00022603"/>
    </source>
</evidence>
<keyword evidence="4" id="KW-1185">Reference proteome</keyword>
<dbReference type="CDD" id="cd02440">
    <property type="entry name" value="AdoMet_MTases"/>
    <property type="match status" value="1"/>
</dbReference>
<evidence type="ECO:0000313" key="3">
    <source>
        <dbReference type="EMBL" id="TBW58773.1"/>
    </source>
</evidence>
<gene>
    <name evidence="3" type="ORF">EZI54_02575</name>
</gene>
<keyword evidence="2" id="KW-0808">Transferase</keyword>
<dbReference type="SUPFAM" id="SSF53335">
    <property type="entry name" value="S-adenosyl-L-methionine-dependent methyltransferases"/>
    <property type="match status" value="1"/>
</dbReference>
<evidence type="ECO:0000256" key="2">
    <source>
        <dbReference type="ARBA" id="ARBA00022679"/>
    </source>
</evidence>
<dbReference type="EMBL" id="SJDL01000003">
    <property type="protein sequence ID" value="TBW58773.1"/>
    <property type="molecule type" value="Genomic_DNA"/>
</dbReference>
<dbReference type="RefSeq" id="WP_131478735.1">
    <property type="nucleotide sequence ID" value="NZ_SJDL01000003.1"/>
</dbReference>
<dbReference type="InterPro" id="IPR050078">
    <property type="entry name" value="Ribosomal_L11_MeTrfase_PrmA"/>
</dbReference>
<dbReference type="InterPro" id="IPR029063">
    <property type="entry name" value="SAM-dependent_MTases_sf"/>
</dbReference>
<dbReference type="GO" id="GO:0032259">
    <property type="term" value="P:methylation"/>
    <property type="evidence" value="ECO:0007669"/>
    <property type="project" value="UniProtKB-KW"/>
</dbReference>
<dbReference type="Gene3D" id="3.40.50.150">
    <property type="entry name" value="Vaccinia Virus protein VP39"/>
    <property type="match status" value="1"/>
</dbReference>
<name>A0ABY1ZRG6_9GAMM</name>
<keyword evidence="1 3" id="KW-0489">Methyltransferase</keyword>
<evidence type="ECO:0000313" key="4">
    <source>
        <dbReference type="Proteomes" id="UP000313645"/>
    </source>
</evidence>
<dbReference type="PANTHER" id="PTHR43648">
    <property type="entry name" value="ELECTRON TRANSFER FLAVOPROTEIN BETA SUBUNIT LYSINE METHYLTRANSFERASE"/>
    <property type="match status" value="1"/>
</dbReference>
<comment type="caution">
    <text evidence="3">The sequence shown here is derived from an EMBL/GenBank/DDBJ whole genome shotgun (WGS) entry which is preliminary data.</text>
</comment>
<accession>A0ABY1ZRG6</accession>
<dbReference type="GO" id="GO:0008168">
    <property type="term" value="F:methyltransferase activity"/>
    <property type="evidence" value="ECO:0007669"/>
    <property type="project" value="UniProtKB-KW"/>
</dbReference>
<dbReference type="PANTHER" id="PTHR43648:SF1">
    <property type="entry name" value="ELECTRON TRANSFER FLAVOPROTEIN BETA SUBUNIT LYSINE METHYLTRANSFERASE"/>
    <property type="match status" value="1"/>
</dbReference>
<dbReference type="Proteomes" id="UP000313645">
    <property type="component" value="Unassembled WGS sequence"/>
</dbReference>
<dbReference type="Pfam" id="PF06325">
    <property type="entry name" value="PrmA"/>
    <property type="match status" value="1"/>
</dbReference>
<sequence>MPQTCDSLNRRMRRTLSRGRVALTAPAGCPAISLYLFDPAVLEGPLSHDEAQAVVAEPAYWSFCWASGQVLAQYILDHPQTVAGRRVIDFGAGSGIVAIAAAKAGASQVVACDIDGDALAAVRANADANGVRVDLCDDWFRRGEGFDVVTAADVLYDPENRPLLAAFRKAAPRVLLADSRVRDLGDDHYVLQTVHEARTWPDLHEFEEFNRVRIYQAGE</sequence>
<protein>
    <submittedName>
        <fullName evidence="3">Methyltransferase</fullName>
    </submittedName>
</protein>
<organism evidence="3 4">
    <name type="scientific">Marinobacter halodurans</name>
    <dbReference type="NCBI Taxonomy" id="2528979"/>
    <lineage>
        <taxon>Bacteria</taxon>
        <taxon>Pseudomonadati</taxon>
        <taxon>Pseudomonadota</taxon>
        <taxon>Gammaproteobacteria</taxon>
        <taxon>Pseudomonadales</taxon>
        <taxon>Marinobacteraceae</taxon>
        <taxon>Marinobacter</taxon>
    </lineage>
</organism>
<proteinExistence type="predicted"/>
<reference evidence="3 4" key="1">
    <citation type="submission" date="2019-02" db="EMBL/GenBank/DDBJ databases">
        <title>Marinobacter halodurans sp. nov., a marine bacterium isolated from sea tidal flat.</title>
        <authorList>
            <person name="Yoo Y."/>
            <person name="Lee D.W."/>
            <person name="Kim B.S."/>
            <person name="Kim J.-J."/>
        </authorList>
    </citation>
    <scope>NUCLEOTIDE SEQUENCE [LARGE SCALE GENOMIC DNA]</scope>
    <source>
        <strain evidence="3 4">YJ-S3-2</strain>
    </source>
</reference>